<dbReference type="EMBL" id="KB097701">
    <property type="protein sequence ID" value="ESN91228.1"/>
    <property type="molecule type" value="Genomic_DNA"/>
</dbReference>
<organism evidence="3 4">
    <name type="scientific">Helobdella robusta</name>
    <name type="common">Californian leech</name>
    <dbReference type="NCBI Taxonomy" id="6412"/>
    <lineage>
        <taxon>Eukaryota</taxon>
        <taxon>Metazoa</taxon>
        <taxon>Spiralia</taxon>
        <taxon>Lophotrochozoa</taxon>
        <taxon>Annelida</taxon>
        <taxon>Clitellata</taxon>
        <taxon>Hirudinea</taxon>
        <taxon>Rhynchobdellida</taxon>
        <taxon>Glossiphoniidae</taxon>
        <taxon>Helobdella</taxon>
    </lineage>
</organism>
<dbReference type="Proteomes" id="UP000015101">
    <property type="component" value="Unassembled WGS sequence"/>
</dbReference>
<reference evidence="2 4" key="2">
    <citation type="journal article" date="2013" name="Nature">
        <title>Insights into bilaterian evolution from three spiralian genomes.</title>
        <authorList>
            <person name="Simakov O."/>
            <person name="Marletaz F."/>
            <person name="Cho S.J."/>
            <person name="Edsinger-Gonzales E."/>
            <person name="Havlak P."/>
            <person name="Hellsten U."/>
            <person name="Kuo D.H."/>
            <person name="Larsson T."/>
            <person name="Lv J."/>
            <person name="Arendt D."/>
            <person name="Savage R."/>
            <person name="Osoegawa K."/>
            <person name="de Jong P."/>
            <person name="Grimwood J."/>
            <person name="Chapman J.A."/>
            <person name="Shapiro H."/>
            <person name="Aerts A."/>
            <person name="Otillar R.P."/>
            <person name="Terry A.Y."/>
            <person name="Boore J.L."/>
            <person name="Grigoriev I.V."/>
            <person name="Lindberg D.R."/>
            <person name="Seaver E.C."/>
            <person name="Weisblat D.A."/>
            <person name="Putnam N.H."/>
            <person name="Rokhsar D.S."/>
        </authorList>
    </citation>
    <scope>NUCLEOTIDE SEQUENCE</scope>
</reference>
<gene>
    <name evidence="3" type="primary">20208346</name>
    <name evidence="2" type="ORF">HELRODRAFT_182083</name>
</gene>
<feature type="compositionally biased region" description="Polar residues" evidence="1">
    <location>
        <begin position="1"/>
        <end position="35"/>
    </location>
</feature>
<dbReference type="EMBL" id="AMQM01007966">
    <property type="status" value="NOT_ANNOTATED_CDS"/>
    <property type="molecule type" value="Genomic_DNA"/>
</dbReference>
<evidence type="ECO:0000313" key="3">
    <source>
        <dbReference type="EnsemblMetazoa" id="HelroP182083"/>
    </source>
</evidence>
<accession>T1FHP7</accession>
<proteinExistence type="predicted"/>
<dbReference type="AlphaFoldDB" id="T1FHP7"/>
<dbReference type="EnsemblMetazoa" id="HelroT182083">
    <property type="protein sequence ID" value="HelroP182083"/>
    <property type="gene ID" value="HelroG182083"/>
</dbReference>
<dbReference type="GeneID" id="20208346"/>
<dbReference type="HOGENOM" id="CLU_059811_2_0_1"/>
<name>T1FHP7_HELRO</name>
<protein>
    <submittedName>
        <fullName evidence="2 3">Uncharacterized protein</fullName>
    </submittedName>
</protein>
<dbReference type="RefSeq" id="XP_009030636.1">
    <property type="nucleotide sequence ID" value="XM_009032388.1"/>
</dbReference>
<evidence type="ECO:0000313" key="2">
    <source>
        <dbReference type="EMBL" id="ESN91228.1"/>
    </source>
</evidence>
<reference evidence="4" key="1">
    <citation type="submission" date="2012-12" db="EMBL/GenBank/DDBJ databases">
        <authorList>
            <person name="Hellsten U."/>
            <person name="Grimwood J."/>
            <person name="Chapman J.A."/>
            <person name="Shapiro H."/>
            <person name="Aerts A."/>
            <person name="Otillar R.P."/>
            <person name="Terry A.Y."/>
            <person name="Boore J.L."/>
            <person name="Simakov O."/>
            <person name="Marletaz F."/>
            <person name="Cho S.-J."/>
            <person name="Edsinger-Gonzales E."/>
            <person name="Havlak P."/>
            <person name="Kuo D.-H."/>
            <person name="Larsson T."/>
            <person name="Lv J."/>
            <person name="Arendt D."/>
            <person name="Savage R."/>
            <person name="Osoegawa K."/>
            <person name="de Jong P."/>
            <person name="Lindberg D.R."/>
            <person name="Seaver E.C."/>
            <person name="Weisblat D.A."/>
            <person name="Putnam N.H."/>
            <person name="Grigoriev I.V."/>
            <person name="Rokhsar D.S."/>
        </authorList>
    </citation>
    <scope>NUCLEOTIDE SEQUENCE</scope>
</reference>
<evidence type="ECO:0000313" key="4">
    <source>
        <dbReference type="Proteomes" id="UP000015101"/>
    </source>
</evidence>
<dbReference type="CTD" id="20208346"/>
<sequence length="170" mass="19365">MHKSLQLSQEVSEAESNTTSPSIPDSQTSTTNHPQSPKPPSAETIISTLPGVKLPKTPAQWLEANIFFQLLLKYLPGYDNLNEFTNAFQSMIYKYFAQNYGTVNLHNDQPTNTNKSVKGLKKQLKHLKVLGHNNHNFDKQIINTRKTLRSKILSLKLSKREEKYQQSLLN</sequence>
<dbReference type="KEGG" id="hro:HELRODRAFT_182083"/>
<reference evidence="3" key="3">
    <citation type="submission" date="2015-06" db="UniProtKB">
        <authorList>
            <consortium name="EnsemblMetazoa"/>
        </authorList>
    </citation>
    <scope>IDENTIFICATION</scope>
</reference>
<dbReference type="InParanoid" id="T1FHP7"/>
<keyword evidence="4" id="KW-1185">Reference proteome</keyword>
<evidence type="ECO:0000256" key="1">
    <source>
        <dbReference type="SAM" id="MobiDB-lite"/>
    </source>
</evidence>
<feature type="region of interest" description="Disordered" evidence="1">
    <location>
        <begin position="1"/>
        <end position="45"/>
    </location>
</feature>